<dbReference type="InterPro" id="IPR008538">
    <property type="entry name" value="Uma2"/>
</dbReference>
<dbReference type="EMBL" id="CP012673">
    <property type="protein sequence ID" value="AUX48739.1"/>
    <property type="molecule type" value="Genomic_DNA"/>
</dbReference>
<dbReference type="InterPro" id="IPR011335">
    <property type="entry name" value="Restrct_endonuc-II-like"/>
</dbReference>
<dbReference type="PANTHER" id="PTHR33352">
    <property type="entry name" value="SLR1095 PROTEIN"/>
    <property type="match status" value="1"/>
</dbReference>
<name>A0A2L0FBD5_SORCE</name>
<dbReference type="SUPFAM" id="SSF52980">
    <property type="entry name" value="Restriction endonuclease-like"/>
    <property type="match status" value="1"/>
</dbReference>
<reference evidence="3 4" key="1">
    <citation type="submission" date="2015-09" db="EMBL/GenBank/DDBJ databases">
        <title>Sorangium comparison.</title>
        <authorList>
            <person name="Zaburannyi N."/>
            <person name="Bunk B."/>
            <person name="Overmann J."/>
            <person name="Mueller R."/>
        </authorList>
    </citation>
    <scope>NUCLEOTIDE SEQUENCE [LARGE SCALE GENOMIC DNA]</scope>
    <source>
        <strain evidence="3 4">So ce26</strain>
    </source>
</reference>
<evidence type="ECO:0000256" key="1">
    <source>
        <dbReference type="SAM" id="MobiDB-lite"/>
    </source>
</evidence>
<feature type="region of interest" description="Disordered" evidence="1">
    <location>
        <begin position="263"/>
        <end position="286"/>
    </location>
</feature>
<accession>A0A2L0FBD5</accession>
<dbReference type="Pfam" id="PF05685">
    <property type="entry name" value="Uma2"/>
    <property type="match status" value="1"/>
</dbReference>
<evidence type="ECO:0000259" key="2">
    <source>
        <dbReference type="Pfam" id="PF05685"/>
    </source>
</evidence>
<evidence type="ECO:0000313" key="4">
    <source>
        <dbReference type="Proteomes" id="UP000238348"/>
    </source>
</evidence>
<dbReference type="AlphaFoldDB" id="A0A2L0FBD5"/>
<dbReference type="CDD" id="cd06260">
    <property type="entry name" value="DUF820-like"/>
    <property type="match status" value="1"/>
</dbReference>
<sequence>MVPPALVRYARAMQRAPSSWVIDPDDPRAPPQELWDHMTPDERQRVLDALPSEFEVSEASPPEGDFHFNPKAAAKETLGGYFQRIGRRVYVACELPVYYPADRMFAPDLIAVLDVEVKERNVWSVSAEGKGVDLALEVLWSGSSKKDLEDNVTRYASLGIPEYFVFDRRRRRLRGFRLAAGNARYQPIVPQEGRLASAVLGLDLGLEGDRLRFFHGLAPLPETHELLARLGAMVGDLETRIDETEQRLDEERRRLDEERRRLDEERRRLDEERRRADEERRRADEAEQRLAEALAELARLKRERG</sequence>
<dbReference type="Proteomes" id="UP000238348">
    <property type="component" value="Chromosome"/>
</dbReference>
<dbReference type="PANTHER" id="PTHR33352:SF3">
    <property type="entry name" value="SLR1612 PROTEIN"/>
    <property type="match status" value="1"/>
</dbReference>
<proteinExistence type="predicted"/>
<gene>
    <name evidence="3" type="ORF">SOCE26_102800</name>
</gene>
<evidence type="ECO:0000313" key="3">
    <source>
        <dbReference type="EMBL" id="AUX48739.1"/>
    </source>
</evidence>
<dbReference type="Gene3D" id="3.90.1570.10">
    <property type="entry name" value="tt1808, chain A"/>
    <property type="match status" value="1"/>
</dbReference>
<feature type="domain" description="Putative restriction endonuclease" evidence="2">
    <location>
        <begin position="60"/>
        <end position="206"/>
    </location>
</feature>
<dbReference type="InterPro" id="IPR012296">
    <property type="entry name" value="Nuclease_put_TT1808"/>
</dbReference>
<protein>
    <recommendedName>
        <fullName evidence="2">Putative restriction endonuclease domain-containing protein</fullName>
    </recommendedName>
</protein>
<organism evidence="3 4">
    <name type="scientific">Sorangium cellulosum</name>
    <name type="common">Polyangium cellulosum</name>
    <dbReference type="NCBI Taxonomy" id="56"/>
    <lineage>
        <taxon>Bacteria</taxon>
        <taxon>Pseudomonadati</taxon>
        <taxon>Myxococcota</taxon>
        <taxon>Polyangia</taxon>
        <taxon>Polyangiales</taxon>
        <taxon>Polyangiaceae</taxon>
        <taxon>Sorangium</taxon>
    </lineage>
</organism>